<dbReference type="EMBL" id="CP011853">
    <property type="protein sequence ID" value="ALG84512.1"/>
    <property type="molecule type" value="Genomic_DNA"/>
</dbReference>
<organism evidence="2 3">
    <name type="scientific">Gordonia phthalatica</name>
    <dbReference type="NCBI Taxonomy" id="1136941"/>
    <lineage>
        <taxon>Bacteria</taxon>
        <taxon>Bacillati</taxon>
        <taxon>Actinomycetota</taxon>
        <taxon>Actinomycetes</taxon>
        <taxon>Mycobacteriales</taxon>
        <taxon>Gordoniaceae</taxon>
        <taxon>Gordonia</taxon>
    </lineage>
</organism>
<dbReference type="PROSITE" id="PS51257">
    <property type="entry name" value="PROKAR_LIPOPROTEIN"/>
    <property type="match status" value="1"/>
</dbReference>
<dbReference type="STRING" id="1136941.ACH46_08380"/>
<name>A0A0N9NBX1_9ACTN</name>
<dbReference type="KEGG" id="goq:ACH46_08380"/>
<proteinExistence type="predicted"/>
<dbReference type="PATRIC" id="fig|1136941.3.peg.1704"/>
<reference evidence="3" key="1">
    <citation type="submission" date="2015-06" db="EMBL/GenBank/DDBJ databases">
        <title>Complete genome sequence and metabolic analysis of phthalate degradation pathway in Gordonia sp. QH-11.</title>
        <authorList>
            <person name="Jin D."/>
            <person name="Kong X."/>
            <person name="Bai Z."/>
        </authorList>
    </citation>
    <scope>NUCLEOTIDE SEQUENCE [LARGE SCALE GENOMIC DNA]</scope>
    <source>
        <strain evidence="3">QH-11</strain>
    </source>
</reference>
<evidence type="ECO:0000256" key="1">
    <source>
        <dbReference type="SAM" id="SignalP"/>
    </source>
</evidence>
<sequence>MRNLARRRTARIVAGLGAIALIATGCGGDDVSTTAAESTTSAAATTAAPGTIEVTMNGVADREVTMTGPIAVRYSTATAEEKKILGLPLTGSRNAGTRDSGVVYQQFQGGVITARNAKADTPAYLTWGKIREAWNVERDADGKPVVVGSNGSAGPLGPVNSDVTTTGTVQKATFEHGEVTHDTATGEVTVTVNGKQVPAGL</sequence>
<dbReference type="OrthoDB" id="4374516at2"/>
<dbReference type="Pfam" id="PF08310">
    <property type="entry name" value="LGFP"/>
    <property type="match status" value="1"/>
</dbReference>
<keyword evidence="1" id="KW-0732">Signal</keyword>
<dbReference type="RefSeq" id="WP_062392498.1">
    <property type="nucleotide sequence ID" value="NZ_CP011853.1"/>
</dbReference>
<dbReference type="AlphaFoldDB" id="A0A0N9NBX1"/>
<evidence type="ECO:0000313" key="3">
    <source>
        <dbReference type="Proteomes" id="UP000063789"/>
    </source>
</evidence>
<dbReference type="InterPro" id="IPR013207">
    <property type="entry name" value="LGFP"/>
</dbReference>
<feature type="chain" id="PRO_5039684211" description="LGFP repeat-containing protein" evidence="1">
    <location>
        <begin position="29"/>
        <end position="201"/>
    </location>
</feature>
<evidence type="ECO:0000313" key="2">
    <source>
        <dbReference type="EMBL" id="ALG84512.1"/>
    </source>
</evidence>
<protein>
    <recommendedName>
        <fullName evidence="4">LGFP repeat-containing protein</fullName>
    </recommendedName>
</protein>
<keyword evidence="3" id="KW-1185">Reference proteome</keyword>
<gene>
    <name evidence="2" type="ORF">ACH46_08380</name>
</gene>
<feature type="signal peptide" evidence="1">
    <location>
        <begin position="1"/>
        <end position="28"/>
    </location>
</feature>
<accession>A0A0N9NBX1</accession>
<dbReference type="Proteomes" id="UP000063789">
    <property type="component" value="Chromosome"/>
</dbReference>
<evidence type="ECO:0008006" key="4">
    <source>
        <dbReference type="Google" id="ProtNLM"/>
    </source>
</evidence>
<reference evidence="2 3" key="2">
    <citation type="journal article" date="2017" name="Int. J. Syst. Evol. Microbiol.">
        <title>Gordonia phthalatica sp. nov., a di-n-butyl phthalate-degrading bacterium isolated from activated sludge.</title>
        <authorList>
            <person name="Jin D."/>
            <person name="Kong X."/>
            <person name="Jia M."/>
            <person name="Yu X."/>
            <person name="Wang X."/>
            <person name="Zhuang X."/>
            <person name="Deng Y."/>
            <person name="Bai Z."/>
        </authorList>
    </citation>
    <scope>NUCLEOTIDE SEQUENCE [LARGE SCALE GENOMIC DNA]</scope>
    <source>
        <strain evidence="2 3">QH-11</strain>
    </source>
</reference>